<dbReference type="GO" id="GO:0070626">
    <property type="term" value="F:(S)-2-(5-amino-1-(5-phospho-D-ribosyl)imidazole-4-carboxamido) succinate lyase (fumarate-forming) activity"/>
    <property type="evidence" value="ECO:0007669"/>
    <property type="project" value="TreeGrafter"/>
</dbReference>
<evidence type="ECO:0000256" key="7">
    <source>
        <dbReference type="ARBA" id="ARBA00023239"/>
    </source>
</evidence>
<evidence type="ECO:0000256" key="4">
    <source>
        <dbReference type="ARBA" id="ARBA00012339"/>
    </source>
</evidence>
<sequence length="430" mass="48739">MIERYTLPKMGEIWGEENKFKKMCEIEVLACEALSKLGKIPKTSLYKIKKNARVDTDRIKEIEKSTKHDVVAFLVDLSDKIGPEAKYLHMGLTSNDILDTTLGLLMKESSSLLLDDLKQLARALRKKAKEHKYTLMIGRTHGIHAEPITFGLKLALFYSEMERNYERLLNARDAVSVGKISGAVGTYANIDPSVEKYVCKKLGIEGAKISNQIIQRDRHAYFLSVLALIGSSLEKIAVEIRHLQRTEVGEAEEYFSKGQAGSSAMPHKKNPITCERIAGLSRILRGNAMAAFENIPLWHERDISHSSVERIIIPDSTTLLDYMLNTMTDLIEKLVVHEDVMLKNIGKTNGLIFSQQFLIKLMEKGFPRMVAYAIVQKCALKVYEEKKHFKEIILENGDVLKALSPDEIESCFDLKHHTKYVDNIFRKVGI</sequence>
<evidence type="ECO:0000256" key="8">
    <source>
        <dbReference type="ARBA" id="ARBA00024477"/>
    </source>
</evidence>
<dbReference type="InterPro" id="IPR024083">
    <property type="entry name" value="Fumarase/histidase_N"/>
</dbReference>
<evidence type="ECO:0000313" key="14">
    <source>
        <dbReference type="EMBL" id="PIU42244.1"/>
    </source>
</evidence>
<dbReference type="InterPro" id="IPR022761">
    <property type="entry name" value="Fumarate_lyase_N"/>
</dbReference>
<dbReference type="InterPro" id="IPR020557">
    <property type="entry name" value="Fumarate_lyase_CS"/>
</dbReference>
<gene>
    <name evidence="14" type="ORF">COS99_01175</name>
</gene>
<dbReference type="Pfam" id="PF10397">
    <property type="entry name" value="ADSL_C"/>
    <property type="match status" value="1"/>
</dbReference>
<dbReference type="PRINTS" id="PR00145">
    <property type="entry name" value="ARGSUCLYASE"/>
</dbReference>
<comment type="caution">
    <text evidence="14">The sequence shown here is derived from an EMBL/GenBank/DDBJ whole genome shotgun (WGS) entry which is preliminary data.</text>
</comment>
<dbReference type="Proteomes" id="UP000230052">
    <property type="component" value="Unassembled WGS sequence"/>
</dbReference>
<dbReference type="Gene3D" id="1.10.40.30">
    <property type="entry name" value="Fumarase/aspartase (C-terminal domain)"/>
    <property type="match status" value="1"/>
</dbReference>
<name>A0A2J0KY61_9BACT</name>
<dbReference type="GO" id="GO:0005829">
    <property type="term" value="C:cytosol"/>
    <property type="evidence" value="ECO:0007669"/>
    <property type="project" value="TreeGrafter"/>
</dbReference>
<dbReference type="UniPathway" id="UPA00074">
    <property type="reaction ID" value="UER00132"/>
</dbReference>
<dbReference type="EC" id="4.3.2.2" evidence="4 11"/>
<proteinExistence type="inferred from homology"/>
<reference evidence="14 15" key="1">
    <citation type="submission" date="2017-09" db="EMBL/GenBank/DDBJ databases">
        <title>Depth-based differentiation of microbial function through sediment-hosted aquifers and enrichment of novel symbionts in the deep terrestrial subsurface.</title>
        <authorList>
            <person name="Probst A.J."/>
            <person name="Ladd B."/>
            <person name="Jarett J.K."/>
            <person name="Geller-Mcgrath D.E."/>
            <person name="Sieber C.M."/>
            <person name="Emerson J.B."/>
            <person name="Anantharaman K."/>
            <person name="Thomas B.C."/>
            <person name="Malmstrom R."/>
            <person name="Stieglmeier M."/>
            <person name="Klingl A."/>
            <person name="Woyke T."/>
            <person name="Ryan C.M."/>
            <person name="Banfield J.F."/>
        </authorList>
    </citation>
    <scope>NUCLEOTIDE SEQUENCE [LARGE SCALE GENOMIC DNA]</scope>
    <source>
        <strain evidence="14">CG07_land_8_20_14_0_80_42_15</strain>
    </source>
</reference>
<dbReference type="UniPathway" id="UPA00075">
    <property type="reaction ID" value="UER00336"/>
</dbReference>
<dbReference type="AlphaFoldDB" id="A0A2J0KY61"/>
<protein>
    <recommendedName>
        <fullName evidence="5 11">Adenylosuccinate lyase</fullName>
        <shortName evidence="12">ASL</shortName>
        <ecNumber evidence="4 11">4.3.2.2</ecNumber>
    </recommendedName>
    <alternativeName>
        <fullName evidence="9 12">Adenylosuccinase</fullName>
    </alternativeName>
</protein>
<comment type="pathway">
    <text evidence="1 12">Purine metabolism; IMP biosynthesis via de novo pathway; 5-amino-1-(5-phospho-D-ribosyl)imidazole-4-carboxamide from 5-amino-1-(5-phospho-D-ribosyl)imidazole-4-carboxylate: step 2/2.</text>
</comment>
<dbReference type="InterPro" id="IPR000362">
    <property type="entry name" value="Fumarate_lyase_fam"/>
</dbReference>
<dbReference type="PANTHER" id="PTHR43172">
    <property type="entry name" value="ADENYLOSUCCINATE LYASE"/>
    <property type="match status" value="1"/>
</dbReference>
<dbReference type="FunFam" id="1.20.200.10:FF:000008">
    <property type="entry name" value="Adenylosuccinate lyase"/>
    <property type="match status" value="1"/>
</dbReference>
<evidence type="ECO:0000256" key="6">
    <source>
        <dbReference type="ARBA" id="ARBA00022755"/>
    </source>
</evidence>
<evidence type="ECO:0000256" key="10">
    <source>
        <dbReference type="ARBA" id="ARBA00049115"/>
    </source>
</evidence>
<dbReference type="EMBL" id="PEWV01000013">
    <property type="protein sequence ID" value="PIU42244.1"/>
    <property type="molecule type" value="Genomic_DNA"/>
</dbReference>
<evidence type="ECO:0000256" key="5">
    <source>
        <dbReference type="ARBA" id="ARBA00017058"/>
    </source>
</evidence>
<comment type="pathway">
    <text evidence="2 12">Purine metabolism; AMP biosynthesis via de novo pathway; AMP from IMP: step 2/2.</text>
</comment>
<accession>A0A2J0KY61</accession>
<evidence type="ECO:0000256" key="12">
    <source>
        <dbReference type="RuleBase" id="RU361172"/>
    </source>
</evidence>
<dbReference type="SMART" id="SM00998">
    <property type="entry name" value="ADSL_C"/>
    <property type="match status" value="1"/>
</dbReference>
<dbReference type="NCBIfam" id="TIGR00928">
    <property type="entry name" value="purB"/>
    <property type="match status" value="1"/>
</dbReference>
<dbReference type="InterPro" id="IPR019468">
    <property type="entry name" value="AdenyloSucc_lyase_C"/>
</dbReference>
<dbReference type="FunFam" id="1.10.40.30:FF:000007">
    <property type="entry name" value="Adenylosuccinate lyase"/>
    <property type="match status" value="1"/>
</dbReference>
<feature type="domain" description="Adenylosuccinate lyase C-terminal" evidence="13">
    <location>
        <begin position="349"/>
        <end position="429"/>
    </location>
</feature>
<evidence type="ECO:0000256" key="9">
    <source>
        <dbReference type="ARBA" id="ARBA00030717"/>
    </source>
</evidence>
<organism evidence="14 15">
    <name type="scientific">Candidatus Aquitaenariimonas noxiae</name>
    <dbReference type="NCBI Taxonomy" id="1974741"/>
    <lineage>
        <taxon>Bacteria</taxon>
        <taxon>Pseudomonadati</taxon>
        <taxon>Candidatus Omnitrophota</taxon>
        <taxon>Candidatus Aquitaenariimonas</taxon>
    </lineage>
</organism>
<comment type="similarity">
    <text evidence="3 12">Belongs to the lyase 1 family. Adenylosuccinate lyase subfamily.</text>
</comment>
<evidence type="ECO:0000313" key="15">
    <source>
        <dbReference type="Proteomes" id="UP000230052"/>
    </source>
</evidence>
<comment type="catalytic activity">
    <reaction evidence="8">
        <text>(2S)-2-[5-amino-1-(5-phospho-beta-D-ribosyl)imidazole-4-carboxamido]succinate = 5-amino-1-(5-phospho-beta-D-ribosyl)imidazole-4-carboxamide + fumarate</text>
        <dbReference type="Rhea" id="RHEA:23920"/>
        <dbReference type="ChEBI" id="CHEBI:29806"/>
        <dbReference type="ChEBI" id="CHEBI:58443"/>
        <dbReference type="ChEBI" id="CHEBI:58475"/>
        <dbReference type="EC" id="4.3.2.2"/>
    </reaction>
    <physiologicalReaction direction="left-to-right" evidence="8">
        <dbReference type="Rhea" id="RHEA:23921"/>
    </physiologicalReaction>
</comment>
<evidence type="ECO:0000259" key="13">
    <source>
        <dbReference type="SMART" id="SM00998"/>
    </source>
</evidence>
<keyword evidence="7 12" id="KW-0456">Lyase</keyword>
<evidence type="ECO:0000256" key="3">
    <source>
        <dbReference type="ARBA" id="ARBA00008273"/>
    </source>
</evidence>
<dbReference type="InterPro" id="IPR004769">
    <property type="entry name" value="Pur_lyase"/>
</dbReference>
<dbReference type="PRINTS" id="PR00149">
    <property type="entry name" value="FUMRATELYASE"/>
</dbReference>
<dbReference type="InterPro" id="IPR008948">
    <property type="entry name" value="L-Aspartase-like"/>
</dbReference>
<dbReference type="Pfam" id="PF00206">
    <property type="entry name" value="Lyase_1"/>
    <property type="match status" value="1"/>
</dbReference>
<comment type="catalytic activity">
    <reaction evidence="10">
        <text>N(6)-(1,2-dicarboxyethyl)-AMP = fumarate + AMP</text>
        <dbReference type="Rhea" id="RHEA:16853"/>
        <dbReference type="ChEBI" id="CHEBI:29806"/>
        <dbReference type="ChEBI" id="CHEBI:57567"/>
        <dbReference type="ChEBI" id="CHEBI:456215"/>
        <dbReference type="EC" id="4.3.2.2"/>
    </reaction>
    <physiologicalReaction direction="left-to-right" evidence="10">
        <dbReference type="Rhea" id="RHEA:16854"/>
    </physiologicalReaction>
</comment>
<dbReference type="SUPFAM" id="SSF48557">
    <property type="entry name" value="L-aspartase-like"/>
    <property type="match status" value="1"/>
</dbReference>
<evidence type="ECO:0000256" key="2">
    <source>
        <dbReference type="ARBA" id="ARBA00004734"/>
    </source>
</evidence>
<evidence type="ECO:0000256" key="1">
    <source>
        <dbReference type="ARBA" id="ARBA00004706"/>
    </source>
</evidence>
<dbReference type="Gene3D" id="1.10.275.10">
    <property type="entry name" value="Fumarase/aspartase (N-terminal domain)"/>
    <property type="match status" value="1"/>
</dbReference>
<dbReference type="Gene3D" id="1.20.200.10">
    <property type="entry name" value="Fumarase/aspartase (Central domain)"/>
    <property type="match status" value="1"/>
</dbReference>
<dbReference type="PROSITE" id="PS00163">
    <property type="entry name" value="FUMARATE_LYASES"/>
    <property type="match status" value="1"/>
</dbReference>
<dbReference type="GO" id="GO:0006189">
    <property type="term" value="P:'de novo' IMP biosynthetic process"/>
    <property type="evidence" value="ECO:0007669"/>
    <property type="project" value="UniProtKB-UniPathway"/>
</dbReference>
<keyword evidence="6 12" id="KW-0658">Purine biosynthesis</keyword>
<dbReference type="PANTHER" id="PTHR43172:SF1">
    <property type="entry name" value="ADENYLOSUCCINATE LYASE"/>
    <property type="match status" value="1"/>
</dbReference>
<dbReference type="CDD" id="cd01360">
    <property type="entry name" value="Adenylsuccinate_lyase_1"/>
    <property type="match status" value="1"/>
</dbReference>
<dbReference type="GO" id="GO:0004018">
    <property type="term" value="F:N6-(1,2-dicarboxyethyl)AMP AMP-lyase (fumarate-forming) activity"/>
    <property type="evidence" value="ECO:0007669"/>
    <property type="project" value="UniProtKB-UniRule"/>
</dbReference>
<evidence type="ECO:0000256" key="11">
    <source>
        <dbReference type="NCBIfam" id="TIGR00928"/>
    </source>
</evidence>
<dbReference type="GO" id="GO:0044208">
    <property type="term" value="P:'de novo' AMP biosynthetic process"/>
    <property type="evidence" value="ECO:0007669"/>
    <property type="project" value="UniProtKB-UniPathway"/>
</dbReference>